<evidence type="ECO:0000256" key="2">
    <source>
        <dbReference type="ARBA" id="ARBA00022748"/>
    </source>
</evidence>
<sequence>MKRLFLLGLAALLTLSMLSGCSQPATDMQLDKEKDGGTNTLGVQDTIQPVASKTATSVGDFKAQDLAGNTVTKDIFSNYDLTLVNVFTTWCSPCIEEIPELNEVYKEMADKKVNVIGIVLDVNEDGKIDSSKMDKLNKIIESTKAEYMVLLPDDVLRTGLLKDISSVPQTFFVDKDGNIVGETYLGSRNKSEWLKVIETEQKNLGS</sequence>
<dbReference type="PROSITE" id="PS51352">
    <property type="entry name" value="THIOREDOXIN_2"/>
    <property type="match status" value="1"/>
</dbReference>
<evidence type="ECO:0000259" key="7">
    <source>
        <dbReference type="PROSITE" id="PS51352"/>
    </source>
</evidence>
<dbReference type="RefSeq" id="WP_163066665.1">
    <property type="nucleotide sequence ID" value="NZ_CP048649.1"/>
</dbReference>
<dbReference type="CDD" id="cd02966">
    <property type="entry name" value="TlpA_like_family"/>
    <property type="match status" value="1"/>
</dbReference>
<dbReference type="KEGG" id="abut:Ami103574_08805"/>
<dbReference type="Pfam" id="PF00578">
    <property type="entry name" value="AhpC-TSA"/>
    <property type="match status" value="1"/>
</dbReference>
<dbReference type="Proteomes" id="UP000466848">
    <property type="component" value="Chromosome"/>
</dbReference>
<dbReference type="PANTHER" id="PTHR42852:SF6">
    <property type="entry name" value="THIOL:DISULFIDE INTERCHANGE PROTEIN DSBE"/>
    <property type="match status" value="1"/>
</dbReference>
<evidence type="ECO:0000313" key="9">
    <source>
        <dbReference type="Proteomes" id="UP000466848"/>
    </source>
</evidence>
<feature type="chain" id="PRO_5032735890" evidence="6">
    <location>
        <begin position="25"/>
        <end position="206"/>
    </location>
</feature>
<keyword evidence="3" id="KW-0735">Signal-anchor</keyword>
<evidence type="ECO:0000256" key="5">
    <source>
        <dbReference type="ARBA" id="ARBA00023284"/>
    </source>
</evidence>
<dbReference type="InterPro" id="IPR013766">
    <property type="entry name" value="Thioredoxin_domain"/>
</dbReference>
<dbReference type="GO" id="GO:0016491">
    <property type="term" value="F:oxidoreductase activity"/>
    <property type="evidence" value="ECO:0007669"/>
    <property type="project" value="InterPro"/>
</dbReference>
<evidence type="ECO:0000313" key="8">
    <source>
        <dbReference type="EMBL" id="QIB69422.1"/>
    </source>
</evidence>
<evidence type="ECO:0000256" key="3">
    <source>
        <dbReference type="ARBA" id="ARBA00022968"/>
    </source>
</evidence>
<evidence type="ECO:0000256" key="4">
    <source>
        <dbReference type="ARBA" id="ARBA00023157"/>
    </source>
</evidence>
<dbReference type="EMBL" id="CP048649">
    <property type="protein sequence ID" value="QIB69422.1"/>
    <property type="molecule type" value="Genomic_DNA"/>
</dbReference>
<dbReference type="PROSITE" id="PS51257">
    <property type="entry name" value="PROKAR_LIPOPROTEIN"/>
    <property type="match status" value="1"/>
</dbReference>
<reference evidence="8 9" key="1">
    <citation type="submission" date="2020-02" db="EMBL/GenBank/DDBJ databases">
        <authorList>
            <person name="Kim Y.B."/>
            <person name="Roh S.W."/>
        </authorList>
    </citation>
    <scope>NUCLEOTIDE SEQUENCE [LARGE SCALE GENOMIC DNA]</scope>
    <source>
        <strain evidence="8 9">DSM 103574</strain>
    </source>
</reference>
<keyword evidence="6" id="KW-0732">Signal</keyword>
<feature type="domain" description="Thioredoxin" evidence="7">
    <location>
        <begin position="52"/>
        <end position="202"/>
    </location>
</feature>
<accession>A0A858BVH7</accession>
<evidence type="ECO:0000256" key="1">
    <source>
        <dbReference type="ARBA" id="ARBA00004196"/>
    </source>
</evidence>
<dbReference type="InterPro" id="IPR050553">
    <property type="entry name" value="Thioredoxin_ResA/DsbE_sf"/>
</dbReference>
<dbReference type="Gene3D" id="3.40.30.10">
    <property type="entry name" value="Glutaredoxin"/>
    <property type="match status" value="1"/>
</dbReference>
<dbReference type="SUPFAM" id="SSF52833">
    <property type="entry name" value="Thioredoxin-like"/>
    <property type="match status" value="1"/>
</dbReference>
<dbReference type="InterPro" id="IPR036249">
    <property type="entry name" value="Thioredoxin-like_sf"/>
</dbReference>
<gene>
    <name evidence="8" type="ORF">Ami103574_08805</name>
</gene>
<proteinExistence type="predicted"/>
<dbReference type="GO" id="GO:0016209">
    <property type="term" value="F:antioxidant activity"/>
    <property type="evidence" value="ECO:0007669"/>
    <property type="project" value="InterPro"/>
</dbReference>
<organism evidence="8 9">
    <name type="scientific">Aminipila butyrica</name>
    <dbReference type="NCBI Taxonomy" id="433296"/>
    <lineage>
        <taxon>Bacteria</taxon>
        <taxon>Bacillati</taxon>
        <taxon>Bacillota</taxon>
        <taxon>Clostridia</taxon>
        <taxon>Peptostreptococcales</taxon>
        <taxon>Anaerovoracaceae</taxon>
        <taxon>Aminipila</taxon>
    </lineage>
</organism>
<keyword evidence="4" id="KW-1015">Disulfide bond</keyword>
<name>A0A858BVH7_9FIRM</name>
<keyword evidence="2" id="KW-0201">Cytochrome c-type biogenesis</keyword>
<keyword evidence="9" id="KW-1185">Reference proteome</keyword>
<keyword evidence="3" id="KW-0812">Transmembrane</keyword>
<evidence type="ECO:0000256" key="6">
    <source>
        <dbReference type="SAM" id="SignalP"/>
    </source>
</evidence>
<dbReference type="InterPro" id="IPR000866">
    <property type="entry name" value="AhpC/TSA"/>
</dbReference>
<protein>
    <submittedName>
        <fullName evidence="8">TlpA family protein disulfide reductase</fullName>
    </submittedName>
</protein>
<dbReference type="AlphaFoldDB" id="A0A858BVH7"/>
<dbReference type="GO" id="GO:0030313">
    <property type="term" value="C:cell envelope"/>
    <property type="evidence" value="ECO:0007669"/>
    <property type="project" value="UniProtKB-SubCell"/>
</dbReference>
<dbReference type="PANTHER" id="PTHR42852">
    <property type="entry name" value="THIOL:DISULFIDE INTERCHANGE PROTEIN DSBE"/>
    <property type="match status" value="1"/>
</dbReference>
<comment type="subcellular location">
    <subcellularLocation>
        <location evidence="1">Cell envelope</location>
    </subcellularLocation>
</comment>
<dbReference type="GO" id="GO:0017004">
    <property type="term" value="P:cytochrome complex assembly"/>
    <property type="evidence" value="ECO:0007669"/>
    <property type="project" value="UniProtKB-KW"/>
</dbReference>
<feature type="signal peptide" evidence="6">
    <location>
        <begin position="1"/>
        <end position="24"/>
    </location>
</feature>
<keyword evidence="5" id="KW-0676">Redox-active center</keyword>